<reference evidence="1 2" key="1">
    <citation type="submission" date="2016-10" db="EMBL/GenBank/DDBJ databases">
        <authorList>
            <person name="de Groot N.N."/>
        </authorList>
    </citation>
    <scope>NUCLEOTIDE SEQUENCE [LARGE SCALE GENOMIC DNA]</scope>
    <source>
        <strain evidence="1 2">JCM 11308</strain>
    </source>
</reference>
<protein>
    <submittedName>
        <fullName evidence="1">Uncharacterized protein</fullName>
    </submittedName>
</protein>
<dbReference type="Proteomes" id="UP000199417">
    <property type="component" value="Unassembled WGS sequence"/>
</dbReference>
<gene>
    <name evidence="1" type="ORF">SAMN05444580_103414</name>
</gene>
<evidence type="ECO:0000313" key="1">
    <source>
        <dbReference type="EMBL" id="SDD24612.1"/>
    </source>
</evidence>
<keyword evidence="2" id="KW-1185">Reference proteome</keyword>
<proteinExistence type="predicted"/>
<dbReference type="EMBL" id="FNAB01000003">
    <property type="protein sequence ID" value="SDD24612.1"/>
    <property type="molecule type" value="Genomic_DNA"/>
</dbReference>
<organism evidence="1 2">
    <name type="scientific">Rhodococcus tukisamuensis</name>
    <dbReference type="NCBI Taxonomy" id="168276"/>
    <lineage>
        <taxon>Bacteria</taxon>
        <taxon>Bacillati</taxon>
        <taxon>Actinomycetota</taxon>
        <taxon>Actinomycetes</taxon>
        <taxon>Mycobacteriales</taxon>
        <taxon>Nocardiaceae</taxon>
        <taxon>Rhodococcus</taxon>
    </lineage>
</organism>
<name>A0A1G6T633_9NOCA</name>
<evidence type="ECO:0000313" key="2">
    <source>
        <dbReference type="Proteomes" id="UP000199417"/>
    </source>
</evidence>
<sequence>MKQLRRLGWLTKKADKGMSLTPLGLALLRAHEMEVSGNDDLQPLVLDAGDALAWGRLLGAIGEQGECLIIDPYLHAPELMQIVEFTQTARVLVGPNLKPREVIELRVLISTPGYQHVELRQAPKRTIHDRYVIGPDKVHLIGGSMGNIGRTTTTILVPLEQDDIKAAIRSRAEEWWAESNTLEPKSSPDVGLAHDA</sequence>
<dbReference type="AlphaFoldDB" id="A0A1G6T633"/>
<accession>A0A1G6T633</accession>